<dbReference type="GO" id="GO:0006307">
    <property type="term" value="P:DNA alkylation repair"/>
    <property type="evidence" value="ECO:0007669"/>
    <property type="project" value="TreeGrafter"/>
</dbReference>
<feature type="binding site" evidence="1">
    <location>
        <position position="796"/>
    </location>
    <ligand>
        <name>2-oxoglutarate</name>
        <dbReference type="ChEBI" id="CHEBI:16810"/>
    </ligand>
</feature>
<dbReference type="GO" id="GO:0051747">
    <property type="term" value="F:cytosine C-5 DNA demethylase activity"/>
    <property type="evidence" value="ECO:0007669"/>
    <property type="project" value="TreeGrafter"/>
</dbReference>
<feature type="domain" description="Alpha-ketoglutarate-dependent dioxygenase AlkB-like" evidence="3">
    <location>
        <begin position="599"/>
        <end position="786"/>
    </location>
</feature>
<dbReference type="AlphaFoldDB" id="A0A8H3I579"/>
<comment type="caution">
    <text evidence="4">The sequence shown here is derived from an EMBL/GenBank/DDBJ whole genome shotgun (WGS) entry which is preliminary data.</text>
</comment>
<evidence type="ECO:0000313" key="4">
    <source>
        <dbReference type="EMBL" id="CAF9905183.1"/>
    </source>
</evidence>
<reference evidence="4" key="1">
    <citation type="submission" date="2021-03" db="EMBL/GenBank/DDBJ databases">
        <authorList>
            <person name="Tagirdzhanova G."/>
        </authorList>
    </citation>
    <scope>NUCLEOTIDE SEQUENCE</scope>
</reference>
<evidence type="ECO:0000313" key="5">
    <source>
        <dbReference type="Proteomes" id="UP000664169"/>
    </source>
</evidence>
<keyword evidence="5" id="KW-1185">Reference proteome</keyword>
<gene>
    <name evidence="4" type="ORF">GOMPHAMPRED_003068</name>
</gene>
<evidence type="ECO:0000256" key="2">
    <source>
        <dbReference type="SAM" id="MobiDB-lite"/>
    </source>
</evidence>
<accession>A0A8H3I579</accession>
<dbReference type="InterPro" id="IPR027450">
    <property type="entry name" value="AlkB-like"/>
</dbReference>
<dbReference type="Pfam" id="PF13532">
    <property type="entry name" value="2OG-FeII_Oxy_2"/>
    <property type="match status" value="1"/>
</dbReference>
<evidence type="ECO:0000259" key="3">
    <source>
        <dbReference type="Pfam" id="PF13532"/>
    </source>
</evidence>
<dbReference type="InterPro" id="IPR037151">
    <property type="entry name" value="AlkB-like_sf"/>
</dbReference>
<feature type="binding site" evidence="1">
    <location>
        <position position="783"/>
    </location>
    <ligand>
        <name>2-oxoglutarate</name>
        <dbReference type="ChEBI" id="CHEBI:16810"/>
    </ligand>
</feature>
<dbReference type="PANTHER" id="PTHR31573:SF4">
    <property type="entry name" value="FE2OG DIOXYGENASE DOMAIN-CONTAINING PROTEIN"/>
    <property type="match status" value="1"/>
</dbReference>
<dbReference type="GO" id="GO:0008198">
    <property type="term" value="F:ferrous iron binding"/>
    <property type="evidence" value="ECO:0007669"/>
    <property type="project" value="TreeGrafter"/>
</dbReference>
<dbReference type="PANTHER" id="PTHR31573">
    <property type="entry name" value="ALPHA-KETOGLUTARATE-DEPENDENT DIOXYGENASE ALKB HOMOLOG 2"/>
    <property type="match status" value="1"/>
</dbReference>
<sequence>MDGITLRTWEGLVAHAAQHGWTKGAFYTKISEYGMQYLMPAPFNSEELVSVNLSPSPRNGQDVYMSAITGNVSAIWNHAQVSSRPCISPPDCASHGQVSLSQEEDMENASGIPEGQVLITTILKTLPHRPKVNPVSAKVSTSAPDTSASIVKDIAAKMKESTLPPATIAPQNARKRKAADNDASGPVSAFKRQMSTDKAKPCGRPLVWSNRRQELCETVSYYNSYEASWCHPKGNAISMLISEDQSPRSYAEIDVVITRATGGMTEDPKRKGFRIQNKSHTDADLTVRAVKNAKLSGQAIILIGSSKCEMPVLMPHNFQVLEHYWITDTWWEKINGFNVFKYRFERCDLSIQPWYMPSNKDFRAPDFSVTCNVGLCKKCGIEQPQVYQVWLCLNHLCDAFWKLPNGKDVGKMSLEFNSAFVSKRSHFTGMKNFDIQPETFQPANHQALQFAFSRDGWLGFWCNQCGKCCSREDWVGWTCTCGNTYRISAPVLRAEETDVSFNENSQLIPLSPKSVTSKITAQSDMIGKYKVDYYPVMENQWIIHLHSTPEINAQTNGPDQLFKEMQEARGMRLLRRINGKVATNAPTAALTRHFAENYGLHYNYIVAQGSTPFSSAPAPVCHALQRLIWAGTATEMMDISKPFNELLVVGYMSDGRMGYHDDGEVSLGPTISTLSLGCQALMKFRYKKKYYSPPLDMKSNKFVSESFVLSGVPLEQERNDQVKWEKSHPNATLVEKRTHFKGLPGVKKQADSKLMHRDSLQLLLSHGDMVIMHGADIQKYMEHQVEARGCLRFALTSRHVLSHMVNPADLYMGDVDLSAYPEYDGSKDCMPVEEKDS</sequence>
<dbReference type="EMBL" id="CAJPDQ010000002">
    <property type="protein sequence ID" value="CAF9905183.1"/>
    <property type="molecule type" value="Genomic_DNA"/>
</dbReference>
<feature type="binding site" evidence="1">
    <location>
        <position position="792"/>
    </location>
    <ligand>
        <name>2-oxoglutarate</name>
        <dbReference type="ChEBI" id="CHEBI:16810"/>
    </ligand>
</feature>
<feature type="binding site" evidence="1">
    <location>
        <position position="651"/>
    </location>
    <ligand>
        <name>2-oxoglutarate</name>
        <dbReference type="ChEBI" id="CHEBI:16810"/>
    </ligand>
</feature>
<evidence type="ECO:0000256" key="1">
    <source>
        <dbReference type="PIRSR" id="PIRSR632852-1"/>
    </source>
</evidence>
<dbReference type="InterPro" id="IPR032852">
    <property type="entry name" value="ALKBH2"/>
</dbReference>
<feature type="region of interest" description="Disordered" evidence="2">
    <location>
        <begin position="162"/>
        <end position="196"/>
    </location>
</feature>
<dbReference type="GO" id="GO:0035516">
    <property type="term" value="F:broad specificity oxidative DNA demethylase activity"/>
    <property type="evidence" value="ECO:0007669"/>
    <property type="project" value="TreeGrafter"/>
</dbReference>
<dbReference type="SUPFAM" id="SSF51197">
    <property type="entry name" value="Clavaminate synthase-like"/>
    <property type="match status" value="1"/>
</dbReference>
<dbReference type="Proteomes" id="UP000664169">
    <property type="component" value="Unassembled WGS sequence"/>
</dbReference>
<feature type="binding site" evidence="1">
    <location>
        <position position="660"/>
    </location>
    <ligand>
        <name>2-oxoglutarate</name>
        <dbReference type="ChEBI" id="CHEBI:16810"/>
    </ligand>
</feature>
<dbReference type="OrthoDB" id="2163491at2759"/>
<protein>
    <recommendedName>
        <fullName evidence="3">Alpha-ketoglutarate-dependent dioxygenase AlkB-like domain-containing protein</fullName>
    </recommendedName>
</protein>
<feature type="binding site" evidence="1">
    <location>
        <position position="798"/>
    </location>
    <ligand>
        <name>2-oxoglutarate</name>
        <dbReference type="ChEBI" id="CHEBI:16810"/>
    </ligand>
</feature>
<proteinExistence type="predicted"/>
<dbReference type="Gene3D" id="2.60.120.590">
    <property type="entry name" value="Alpha-ketoglutarate-dependent dioxygenase AlkB-like"/>
    <property type="match status" value="1"/>
</dbReference>
<organism evidence="4 5">
    <name type="scientific">Gomphillus americanus</name>
    <dbReference type="NCBI Taxonomy" id="1940652"/>
    <lineage>
        <taxon>Eukaryota</taxon>
        <taxon>Fungi</taxon>
        <taxon>Dikarya</taxon>
        <taxon>Ascomycota</taxon>
        <taxon>Pezizomycotina</taxon>
        <taxon>Lecanoromycetes</taxon>
        <taxon>OSLEUM clade</taxon>
        <taxon>Ostropomycetidae</taxon>
        <taxon>Ostropales</taxon>
        <taxon>Graphidaceae</taxon>
        <taxon>Gomphilloideae</taxon>
        <taxon>Gomphillus</taxon>
    </lineage>
</organism>
<name>A0A8H3I579_9LECA</name>